<dbReference type="SUPFAM" id="SSF54637">
    <property type="entry name" value="Thioesterase/thiol ester dehydrase-isomerase"/>
    <property type="match status" value="1"/>
</dbReference>
<dbReference type="STRING" id="177199.A0A420Y6Q5"/>
<protein>
    <recommendedName>
        <fullName evidence="3">Hydroxyacyl-thioester dehydratase type 2, mitochondrial</fullName>
    </recommendedName>
</protein>
<dbReference type="Gene3D" id="3.10.129.10">
    <property type="entry name" value="Hotdog Thioesterase"/>
    <property type="match status" value="1"/>
</dbReference>
<evidence type="ECO:0000313" key="2">
    <source>
        <dbReference type="Proteomes" id="UP000275385"/>
    </source>
</evidence>
<accession>A0A420Y6Q5</accession>
<organism evidence="1 2">
    <name type="scientific">Coniochaeta pulveracea</name>
    <dbReference type="NCBI Taxonomy" id="177199"/>
    <lineage>
        <taxon>Eukaryota</taxon>
        <taxon>Fungi</taxon>
        <taxon>Dikarya</taxon>
        <taxon>Ascomycota</taxon>
        <taxon>Pezizomycotina</taxon>
        <taxon>Sordariomycetes</taxon>
        <taxon>Sordariomycetidae</taxon>
        <taxon>Coniochaetales</taxon>
        <taxon>Coniochaetaceae</taxon>
        <taxon>Coniochaeta</taxon>
    </lineage>
</organism>
<dbReference type="PANTHER" id="PTHR28152">
    <property type="entry name" value="HYDROXYACYL-THIOESTER DEHYDRATASE TYPE 2, MITOCHONDRIAL"/>
    <property type="match status" value="1"/>
</dbReference>
<sequence length="326" mass="36229">MHHTAALRQSFASYLRSVKTLLASHPPKHLYDHLSPTQTRLLGQSLQPHLTPQIQPIYLPNGPLPGTPLPLGHHLVYFPTPPLTLMSDGTDADHAPGGVYTRRMWAGGSLSFPATGQNVSGLEIGRDAVCVESVDGDEVQVKGVAVGDGEEVRLTGKEKVFVNVRRRYGPLLGIPDDIDRVRKSPSIEEIRTLVFMAENPPSAPNVLQQPEERRVVKIPGPPPTLAFELIPDARLLFHFSALSFNAHSIHLDRRYAQDVEGYPDLLVQGPLLLCLMLKGIEARIREVGGMLELRKLEYRNLRPLFVGARIRESILKQPTKRRDVHP</sequence>
<evidence type="ECO:0000313" key="1">
    <source>
        <dbReference type="EMBL" id="RKU43551.1"/>
    </source>
</evidence>
<name>A0A420Y6Q5_9PEZI</name>
<evidence type="ECO:0008006" key="3">
    <source>
        <dbReference type="Google" id="ProtNLM"/>
    </source>
</evidence>
<dbReference type="InterPro" id="IPR052741">
    <property type="entry name" value="Mitochondrial_HTD2"/>
</dbReference>
<dbReference type="InterPro" id="IPR029069">
    <property type="entry name" value="HotDog_dom_sf"/>
</dbReference>
<proteinExistence type="predicted"/>
<keyword evidence="2" id="KW-1185">Reference proteome</keyword>
<dbReference type="Proteomes" id="UP000275385">
    <property type="component" value="Unassembled WGS sequence"/>
</dbReference>
<dbReference type="GO" id="GO:0019171">
    <property type="term" value="F:(3R)-hydroxyacyl-[acyl-carrier-protein] dehydratase activity"/>
    <property type="evidence" value="ECO:0007669"/>
    <property type="project" value="TreeGrafter"/>
</dbReference>
<dbReference type="OrthoDB" id="3257538at2759"/>
<gene>
    <name evidence="1" type="ORF">DL546_001632</name>
</gene>
<comment type="caution">
    <text evidence="1">The sequence shown here is derived from an EMBL/GenBank/DDBJ whole genome shotgun (WGS) entry which is preliminary data.</text>
</comment>
<dbReference type="GO" id="GO:0005739">
    <property type="term" value="C:mitochondrion"/>
    <property type="evidence" value="ECO:0007669"/>
    <property type="project" value="TreeGrafter"/>
</dbReference>
<reference evidence="1 2" key="1">
    <citation type="submission" date="2018-08" db="EMBL/GenBank/DDBJ databases">
        <title>Draft genome of the lignicolous fungus Coniochaeta pulveracea.</title>
        <authorList>
            <person name="Borstlap C.J."/>
            <person name="De Witt R.N."/>
            <person name="Botha A."/>
            <person name="Volschenk H."/>
        </authorList>
    </citation>
    <scope>NUCLEOTIDE SEQUENCE [LARGE SCALE GENOMIC DNA]</scope>
    <source>
        <strain evidence="1 2">CAB683</strain>
    </source>
</reference>
<dbReference type="PANTHER" id="PTHR28152:SF1">
    <property type="entry name" value="HYDROXYACYL-THIOESTER DEHYDRATASE TYPE 2, MITOCHONDRIAL"/>
    <property type="match status" value="1"/>
</dbReference>
<dbReference type="EMBL" id="QVQW01000041">
    <property type="protein sequence ID" value="RKU43551.1"/>
    <property type="molecule type" value="Genomic_DNA"/>
</dbReference>
<dbReference type="AlphaFoldDB" id="A0A420Y6Q5"/>